<dbReference type="PANTHER" id="PTHR48475">
    <property type="entry name" value="RIBONUCLEASE H"/>
    <property type="match status" value="1"/>
</dbReference>
<evidence type="ECO:0000259" key="1">
    <source>
        <dbReference type="Pfam" id="PF13456"/>
    </source>
</evidence>
<dbReference type="GO" id="GO:0003676">
    <property type="term" value="F:nucleic acid binding"/>
    <property type="evidence" value="ECO:0007669"/>
    <property type="project" value="InterPro"/>
</dbReference>
<feature type="domain" description="RNase H type-1" evidence="1">
    <location>
        <begin position="79"/>
        <end position="161"/>
    </location>
</feature>
<dbReference type="CDD" id="cd09279">
    <property type="entry name" value="RNase_HI_like"/>
    <property type="match status" value="1"/>
</dbReference>
<evidence type="ECO:0000313" key="2">
    <source>
        <dbReference type="EMBL" id="KAL0455006.1"/>
    </source>
</evidence>
<accession>A0AAW2XRS2</accession>
<comment type="caution">
    <text evidence="2">The sequence shown here is derived from an EMBL/GenBank/DDBJ whole genome shotgun (WGS) entry which is preliminary data.</text>
</comment>
<dbReference type="EMBL" id="JACGWN010000003">
    <property type="protein sequence ID" value="KAL0455006.1"/>
    <property type="molecule type" value="Genomic_DNA"/>
</dbReference>
<dbReference type="Gene3D" id="3.30.420.10">
    <property type="entry name" value="Ribonuclease H-like superfamily/Ribonuclease H"/>
    <property type="match status" value="1"/>
</dbReference>
<dbReference type="SUPFAM" id="SSF53098">
    <property type="entry name" value="Ribonuclease H-like"/>
    <property type="match status" value="1"/>
</dbReference>
<proteinExistence type="predicted"/>
<name>A0AAW2XRS2_9LAMI</name>
<dbReference type="Pfam" id="PF13456">
    <property type="entry name" value="RVT_3"/>
    <property type="match status" value="1"/>
</dbReference>
<dbReference type="InterPro" id="IPR012337">
    <property type="entry name" value="RNaseH-like_sf"/>
</dbReference>
<organism evidence="2">
    <name type="scientific">Sesamum latifolium</name>
    <dbReference type="NCBI Taxonomy" id="2727402"/>
    <lineage>
        <taxon>Eukaryota</taxon>
        <taxon>Viridiplantae</taxon>
        <taxon>Streptophyta</taxon>
        <taxon>Embryophyta</taxon>
        <taxon>Tracheophyta</taxon>
        <taxon>Spermatophyta</taxon>
        <taxon>Magnoliopsida</taxon>
        <taxon>eudicotyledons</taxon>
        <taxon>Gunneridae</taxon>
        <taxon>Pentapetalae</taxon>
        <taxon>asterids</taxon>
        <taxon>lamiids</taxon>
        <taxon>Lamiales</taxon>
        <taxon>Pedaliaceae</taxon>
        <taxon>Sesamum</taxon>
    </lineage>
</organism>
<reference evidence="2" key="1">
    <citation type="submission" date="2020-06" db="EMBL/GenBank/DDBJ databases">
        <authorList>
            <person name="Li T."/>
            <person name="Hu X."/>
            <person name="Zhang T."/>
            <person name="Song X."/>
            <person name="Zhang H."/>
            <person name="Dai N."/>
            <person name="Sheng W."/>
            <person name="Hou X."/>
            <person name="Wei L."/>
        </authorList>
    </citation>
    <scope>NUCLEOTIDE SEQUENCE</scope>
    <source>
        <strain evidence="2">KEN1</strain>
        <tissue evidence="2">Leaf</tissue>
    </source>
</reference>
<gene>
    <name evidence="2" type="ORF">Slati_0839800</name>
</gene>
<dbReference type="PANTHER" id="PTHR48475:SF2">
    <property type="entry name" value="RIBONUCLEASE H"/>
    <property type="match status" value="1"/>
</dbReference>
<dbReference type="GO" id="GO:0004523">
    <property type="term" value="F:RNA-DNA hybrid ribonuclease activity"/>
    <property type="evidence" value="ECO:0007669"/>
    <property type="project" value="InterPro"/>
</dbReference>
<protein>
    <recommendedName>
        <fullName evidence="1">RNase H type-1 domain-containing protein</fullName>
    </recommendedName>
</protein>
<dbReference type="InterPro" id="IPR002156">
    <property type="entry name" value="RNaseH_domain"/>
</dbReference>
<dbReference type="AlphaFoldDB" id="A0AAW2XRS2"/>
<dbReference type="InterPro" id="IPR036397">
    <property type="entry name" value="RNaseH_sf"/>
</dbReference>
<reference evidence="2" key="2">
    <citation type="journal article" date="2024" name="Plant">
        <title>Genomic evolution and insights into agronomic trait innovations of Sesamum species.</title>
        <authorList>
            <person name="Miao H."/>
            <person name="Wang L."/>
            <person name="Qu L."/>
            <person name="Liu H."/>
            <person name="Sun Y."/>
            <person name="Le M."/>
            <person name="Wang Q."/>
            <person name="Wei S."/>
            <person name="Zheng Y."/>
            <person name="Lin W."/>
            <person name="Duan Y."/>
            <person name="Cao H."/>
            <person name="Xiong S."/>
            <person name="Wang X."/>
            <person name="Wei L."/>
            <person name="Li C."/>
            <person name="Ma Q."/>
            <person name="Ju M."/>
            <person name="Zhao R."/>
            <person name="Li G."/>
            <person name="Mu C."/>
            <person name="Tian Q."/>
            <person name="Mei H."/>
            <person name="Zhang T."/>
            <person name="Gao T."/>
            <person name="Zhang H."/>
        </authorList>
    </citation>
    <scope>NUCLEOTIDE SEQUENCE</scope>
    <source>
        <strain evidence="2">KEN1</strain>
    </source>
</reference>
<sequence>MVLTLVITERKLRPYFLSNPVGVRTNTPLKQVLGKLEASGRLVKWAIEISENNQERGYRSETLVTSRRWLIHYTREWSVVLTTPQGDDMEFAVKFEFKASNNEAEYEALILGMRMAQDAGAMHLLAYSDSQLIVKQVNGEYKAKEESMTQYLQQYRGVKNQVQKLPTTTNS</sequence>